<comment type="caution">
    <text evidence="1">The sequence shown here is derived from an EMBL/GenBank/DDBJ whole genome shotgun (WGS) entry which is preliminary data.</text>
</comment>
<sequence length="60" mass="6662">MYLSAEDHRRSNLTSADINYDRAITPHLPPCLLSPPGTKIWCEGVSTMVGHSSERPARQP</sequence>
<dbReference type="EMBL" id="VSRR010000498">
    <property type="protein sequence ID" value="MPC16344.1"/>
    <property type="molecule type" value="Genomic_DNA"/>
</dbReference>
<accession>A0A5B7D5A8</accession>
<dbReference type="AlphaFoldDB" id="A0A5B7D5A8"/>
<dbReference type="Proteomes" id="UP000324222">
    <property type="component" value="Unassembled WGS sequence"/>
</dbReference>
<protein>
    <submittedName>
        <fullName evidence="1">Uncharacterized protein</fullName>
    </submittedName>
</protein>
<proteinExistence type="predicted"/>
<evidence type="ECO:0000313" key="2">
    <source>
        <dbReference type="Proteomes" id="UP000324222"/>
    </source>
</evidence>
<evidence type="ECO:0000313" key="1">
    <source>
        <dbReference type="EMBL" id="MPC16344.1"/>
    </source>
</evidence>
<keyword evidence="2" id="KW-1185">Reference proteome</keyword>
<gene>
    <name evidence="1" type="ORF">E2C01_009167</name>
</gene>
<organism evidence="1 2">
    <name type="scientific">Portunus trituberculatus</name>
    <name type="common">Swimming crab</name>
    <name type="synonym">Neptunus trituberculatus</name>
    <dbReference type="NCBI Taxonomy" id="210409"/>
    <lineage>
        <taxon>Eukaryota</taxon>
        <taxon>Metazoa</taxon>
        <taxon>Ecdysozoa</taxon>
        <taxon>Arthropoda</taxon>
        <taxon>Crustacea</taxon>
        <taxon>Multicrustacea</taxon>
        <taxon>Malacostraca</taxon>
        <taxon>Eumalacostraca</taxon>
        <taxon>Eucarida</taxon>
        <taxon>Decapoda</taxon>
        <taxon>Pleocyemata</taxon>
        <taxon>Brachyura</taxon>
        <taxon>Eubrachyura</taxon>
        <taxon>Portunoidea</taxon>
        <taxon>Portunidae</taxon>
        <taxon>Portuninae</taxon>
        <taxon>Portunus</taxon>
    </lineage>
</organism>
<name>A0A5B7D5A8_PORTR</name>
<reference evidence="1 2" key="1">
    <citation type="submission" date="2019-05" db="EMBL/GenBank/DDBJ databases">
        <title>Another draft genome of Portunus trituberculatus and its Hox gene families provides insights of decapod evolution.</title>
        <authorList>
            <person name="Jeong J.-H."/>
            <person name="Song I."/>
            <person name="Kim S."/>
            <person name="Choi T."/>
            <person name="Kim D."/>
            <person name="Ryu S."/>
            <person name="Kim W."/>
        </authorList>
    </citation>
    <scope>NUCLEOTIDE SEQUENCE [LARGE SCALE GENOMIC DNA]</scope>
    <source>
        <tissue evidence="1">Muscle</tissue>
    </source>
</reference>